<sequence>MPKILGLGLLILGAAAAGWWLWPKDKQETVEPKPENTANEERVRVNPYSIDSLKERSWASEIIIERKVRETGGFISYVVSFESDGLKQYALMNVPRGDTPAGGWPVVIVNHGYIEPEVFSTENSYINTSAYFANAGFLVLKPDYRGHDKSEGEPGRLVSRINYAVDVLNMMAGIPRLEGANAERIYMYGHSMGGDVTLRVLEVCDMCVKAATLWAPAVTAWPESALYFARRNSTDPKRRERLARFEQELKELFRPEEYKGVSAFDNLELVRVPLNVHHGTQDQSVPYEWGEILVNRFKELGLGYNFYSYSGDNHDIAGNWGRALARDVELFNKFP</sequence>
<proteinExistence type="predicted"/>
<dbReference type="AlphaFoldDB" id="A0A1F4YEB3"/>
<dbReference type="Proteomes" id="UP000178176">
    <property type="component" value="Unassembled WGS sequence"/>
</dbReference>
<dbReference type="GO" id="GO:0052689">
    <property type="term" value="F:carboxylic ester hydrolase activity"/>
    <property type="evidence" value="ECO:0007669"/>
    <property type="project" value="UniProtKB-ARBA"/>
</dbReference>
<comment type="caution">
    <text evidence="3">The sequence shown here is derived from an EMBL/GenBank/DDBJ whole genome shotgun (WGS) entry which is preliminary data.</text>
</comment>
<dbReference type="InterPro" id="IPR022742">
    <property type="entry name" value="Hydrolase_4"/>
</dbReference>
<gene>
    <name evidence="3" type="ORF">A2876_04330</name>
</gene>
<dbReference type="InterPro" id="IPR029058">
    <property type="entry name" value="AB_hydrolase_fold"/>
</dbReference>
<evidence type="ECO:0000313" key="4">
    <source>
        <dbReference type="Proteomes" id="UP000178176"/>
    </source>
</evidence>
<organism evidence="3 4">
    <name type="scientific">Candidatus Amesbacteria bacterium RIFCSPHIGHO2_01_FULL_48_32b</name>
    <dbReference type="NCBI Taxonomy" id="1797253"/>
    <lineage>
        <taxon>Bacteria</taxon>
        <taxon>Candidatus Amesiibacteriota</taxon>
    </lineage>
</organism>
<name>A0A1F4YEB3_9BACT</name>
<reference evidence="3 4" key="1">
    <citation type="journal article" date="2016" name="Nat. Commun.">
        <title>Thousands of microbial genomes shed light on interconnected biogeochemical processes in an aquifer system.</title>
        <authorList>
            <person name="Anantharaman K."/>
            <person name="Brown C.T."/>
            <person name="Hug L.A."/>
            <person name="Sharon I."/>
            <person name="Castelle C.J."/>
            <person name="Probst A.J."/>
            <person name="Thomas B.C."/>
            <person name="Singh A."/>
            <person name="Wilkins M.J."/>
            <person name="Karaoz U."/>
            <person name="Brodie E.L."/>
            <person name="Williams K.H."/>
            <person name="Hubbard S.S."/>
            <person name="Banfield J.F."/>
        </authorList>
    </citation>
    <scope>NUCLEOTIDE SEQUENCE [LARGE SCALE GENOMIC DNA]</scope>
</reference>
<dbReference type="EMBL" id="MEXH01000020">
    <property type="protein sequence ID" value="OGC92224.1"/>
    <property type="molecule type" value="Genomic_DNA"/>
</dbReference>
<accession>A0A1F4YEB3</accession>
<dbReference type="SUPFAM" id="SSF53474">
    <property type="entry name" value="alpha/beta-Hydrolases"/>
    <property type="match status" value="1"/>
</dbReference>
<protein>
    <recommendedName>
        <fullName evidence="2">Serine aminopeptidase S33 domain-containing protein</fullName>
    </recommendedName>
</protein>
<dbReference type="Gene3D" id="3.40.50.1820">
    <property type="entry name" value="alpha/beta hydrolase"/>
    <property type="match status" value="1"/>
</dbReference>
<evidence type="ECO:0000259" key="2">
    <source>
        <dbReference type="Pfam" id="PF12146"/>
    </source>
</evidence>
<dbReference type="PANTHER" id="PTHR22946">
    <property type="entry name" value="DIENELACTONE HYDROLASE DOMAIN-CONTAINING PROTEIN-RELATED"/>
    <property type="match status" value="1"/>
</dbReference>
<dbReference type="InterPro" id="IPR050261">
    <property type="entry name" value="FrsA_esterase"/>
</dbReference>
<feature type="domain" description="Serine aminopeptidase S33" evidence="2">
    <location>
        <begin position="106"/>
        <end position="224"/>
    </location>
</feature>
<evidence type="ECO:0000313" key="3">
    <source>
        <dbReference type="EMBL" id="OGC92224.1"/>
    </source>
</evidence>
<evidence type="ECO:0000256" key="1">
    <source>
        <dbReference type="ARBA" id="ARBA00022801"/>
    </source>
</evidence>
<dbReference type="PANTHER" id="PTHR22946:SF9">
    <property type="entry name" value="POLYKETIDE TRANSFERASE AF380"/>
    <property type="match status" value="1"/>
</dbReference>
<dbReference type="Pfam" id="PF12146">
    <property type="entry name" value="Hydrolase_4"/>
    <property type="match status" value="1"/>
</dbReference>
<keyword evidence="1" id="KW-0378">Hydrolase</keyword>